<dbReference type="EMBL" id="JH971393">
    <property type="protein sequence ID" value="EKM77901.1"/>
    <property type="molecule type" value="Genomic_DNA"/>
</dbReference>
<evidence type="ECO:0000256" key="1">
    <source>
        <dbReference type="SAM" id="MobiDB-lite"/>
    </source>
</evidence>
<name>K5WR90_AGABU</name>
<evidence type="ECO:0000313" key="3">
    <source>
        <dbReference type="Proteomes" id="UP000008493"/>
    </source>
</evidence>
<evidence type="ECO:0000313" key="2">
    <source>
        <dbReference type="EMBL" id="EKM77901.1"/>
    </source>
</evidence>
<dbReference type="KEGG" id="abp:AGABI1DRAFT92853"/>
<sequence>MSQIRGSTGLGSKPDSGGSNTGSGKVYFHIFNGRKYCVGHSDNTITIEKVNDSPTPNTQAMWQMVRDGGNYTFKNRSTGSYIVLDDNIKTSSSTGDNSKWQIEPAMSLSIDECQIVKASDGTAKNVFANDNETLVLAAKKDSGDVTQQADQLFRVVYAAGTD</sequence>
<dbReference type="RefSeq" id="XP_007331295.1">
    <property type="nucleotide sequence ID" value="XM_007331233.1"/>
</dbReference>
<dbReference type="HOGENOM" id="CLU_138634_0_0_1"/>
<proteinExistence type="predicted"/>
<dbReference type="GeneID" id="18832477"/>
<accession>K5WR90</accession>
<keyword evidence="3" id="KW-1185">Reference proteome</keyword>
<protein>
    <submittedName>
        <fullName evidence="2">Uncharacterized protein</fullName>
    </submittedName>
</protein>
<reference evidence="3" key="1">
    <citation type="journal article" date="2012" name="Proc. Natl. Acad. Sci. U.S.A.">
        <title>Genome sequence of the button mushroom Agaricus bisporus reveals mechanisms governing adaptation to a humic-rich ecological niche.</title>
        <authorList>
            <person name="Morin E."/>
            <person name="Kohler A."/>
            <person name="Baker A.R."/>
            <person name="Foulongne-Oriol M."/>
            <person name="Lombard V."/>
            <person name="Nagy L.G."/>
            <person name="Ohm R.A."/>
            <person name="Patyshakuliyeva A."/>
            <person name="Brun A."/>
            <person name="Aerts A.L."/>
            <person name="Bailey A.M."/>
            <person name="Billette C."/>
            <person name="Coutinho P.M."/>
            <person name="Deakin G."/>
            <person name="Doddapaneni H."/>
            <person name="Floudas D."/>
            <person name="Grimwood J."/>
            <person name="Hilden K."/>
            <person name="Kuees U."/>
            <person name="LaButti K.M."/>
            <person name="Lapidus A."/>
            <person name="Lindquist E.A."/>
            <person name="Lucas S.M."/>
            <person name="Murat C."/>
            <person name="Riley R.W."/>
            <person name="Salamov A.A."/>
            <person name="Schmutz J."/>
            <person name="Subramanian V."/>
            <person name="Woesten H.A.B."/>
            <person name="Xu J."/>
            <person name="Eastwood D.C."/>
            <person name="Foster G.D."/>
            <person name="Sonnenberg A.S."/>
            <person name="Cullen D."/>
            <person name="de Vries R.P."/>
            <person name="Lundell T."/>
            <person name="Hibbett D.S."/>
            <person name="Henrissat B."/>
            <person name="Burton K.S."/>
            <person name="Kerrigan R.W."/>
            <person name="Challen M.P."/>
            <person name="Grigoriev I.V."/>
            <person name="Martin F."/>
        </authorList>
    </citation>
    <scope>NUCLEOTIDE SEQUENCE [LARGE SCALE GENOMIC DNA]</scope>
    <source>
        <strain evidence="3">JB137-S8 / ATCC MYA-4627 / FGSC 10392</strain>
    </source>
</reference>
<dbReference type="Proteomes" id="UP000008493">
    <property type="component" value="Unassembled WGS sequence"/>
</dbReference>
<dbReference type="AlphaFoldDB" id="K5WR90"/>
<organism evidence="2 3">
    <name type="scientific">Agaricus bisporus var. burnettii (strain JB137-S8 / ATCC MYA-4627 / FGSC 10392)</name>
    <name type="common">White button mushroom</name>
    <dbReference type="NCBI Taxonomy" id="597362"/>
    <lineage>
        <taxon>Eukaryota</taxon>
        <taxon>Fungi</taxon>
        <taxon>Dikarya</taxon>
        <taxon>Basidiomycota</taxon>
        <taxon>Agaricomycotina</taxon>
        <taxon>Agaricomycetes</taxon>
        <taxon>Agaricomycetidae</taxon>
        <taxon>Agaricales</taxon>
        <taxon>Agaricineae</taxon>
        <taxon>Agaricaceae</taxon>
        <taxon>Agaricus</taxon>
    </lineage>
</organism>
<feature type="region of interest" description="Disordered" evidence="1">
    <location>
        <begin position="1"/>
        <end position="20"/>
    </location>
</feature>
<dbReference type="InParanoid" id="K5WR90"/>
<dbReference type="Gene3D" id="2.80.10.50">
    <property type="match status" value="1"/>
</dbReference>
<dbReference type="CDD" id="cd23432">
    <property type="entry name" value="beta-trefoil_Ricin_EndoBetaGal-like"/>
    <property type="match status" value="1"/>
</dbReference>
<gene>
    <name evidence="2" type="ORF">AGABI1DRAFT_92853</name>
</gene>
<dbReference type="OMA" id="KWQIEPA"/>